<evidence type="ECO:0000313" key="2">
    <source>
        <dbReference type="EMBL" id="MCY1009743.1"/>
    </source>
</evidence>
<dbReference type="Gene3D" id="3.30.565.60">
    <property type="match status" value="1"/>
</dbReference>
<dbReference type="Gene3D" id="3.30.950.30">
    <property type="entry name" value="Schlafen, AAA domain"/>
    <property type="match status" value="1"/>
</dbReference>
<keyword evidence="3" id="KW-1185">Reference proteome</keyword>
<feature type="domain" description="Schlafen AlbA-2" evidence="1">
    <location>
        <begin position="13"/>
        <end position="135"/>
    </location>
</feature>
<dbReference type="RefSeq" id="WP_267772421.1">
    <property type="nucleotide sequence ID" value="NZ_JAPNKE010000002.1"/>
</dbReference>
<name>A0A9X3ET29_9BACT</name>
<dbReference type="Proteomes" id="UP001150924">
    <property type="component" value="Unassembled WGS sequence"/>
</dbReference>
<dbReference type="InterPro" id="IPR038461">
    <property type="entry name" value="Schlafen_AlbA_2_dom_sf"/>
</dbReference>
<organism evidence="2 3">
    <name type="scientific">Nannocystis pusilla</name>
    <dbReference type="NCBI Taxonomy" id="889268"/>
    <lineage>
        <taxon>Bacteria</taxon>
        <taxon>Pseudomonadati</taxon>
        <taxon>Myxococcota</taxon>
        <taxon>Polyangia</taxon>
        <taxon>Nannocystales</taxon>
        <taxon>Nannocystaceae</taxon>
        <taxon>Nannocystis</taxon>
    </lineage>
</organism>
<proteinExistence type="predicted"/>
<dbReference type="EMBL" id="JAPNKE010000002">
    <property type="protein sequence ID" value="MCY1009743.1"/>
    <property type="molecule type" value="Genomic_DNA"/>
</dbReference>
<accession>A0A9X3ET29</accession>
<protein>
    <submittedName>
        <fullName evidence="2">DNA binding domain-containing protein</fullName>
    </submittedName>
</protein>
<dbReference type="AlphaFoldDB" id="A0A9X3ET29"/>
<comment type="caution">
    <text evidence="2">The sequence shown here is derived from an EMBL/GenBank/DDBJ whole genome shotgun (WGS) entry which is preliminary data.</text>
</comment>
<reference evidence="2" key="1">
    <citation type="submission" date="2022-11" db="EMBL/GenBank/DDBJ databases">
        <title>Minimal conservation of predation-associated metabolite biosynthetic gene clusters underscores biosynthetic potential of Myxococcota including descriptions for ten novel species: Archangium lansinium sp. nov., Myxococcus landrumus sp. nov., Nannocystis bai.</title>
        <authorList>
            <person name="Ahearne A."/>
            <person name="Stevens C."/>
            <person name="Phillips K."/>
        </authorList>
    </citation>
    <scope>NUCLEOTIDE SEQUENCE</scope>
    <source>
        <strain evidence="2">Na p29</strain>
    </source>
</reference>
<evidence type="ECO:0000259" key="1">
    <source>
        <dbReference type="Pfam" id="PF04326"/>
    </source>
</evidence>
<sequence length="400" mass="44774">MTPEDVEALFREETAHVEWKESAEAKDVLDAVCAFANDLADSKREGYVVLGVHARTGRPCGKYPRATSNADEIQQRLVSLISSTKIIPHPVVQIETLEREDQLVFVLRVQPYAVPPVVKVNGTPYVRVGTVTQRANDAQLRRLEERRPIHHQPFDVRPCEGAVADDLDVPLLSAKYRAARELDGDPDTFLPFERWLTQRELGRPVNGTWTPNNAAVLVYGLSPQSFYSGAYIDMVRYAGDDYDAPISVRQTITGPLIEQLKQAWTVLDALNLDVAGEERGIQTSLTAMFPAPVLKELIRNMVQHRDYAATRAPSRVAWFDDRIELSNPGAPYGQAALGKFGEHSEYRNPKVTQLLLEEGYVERAGRGVRRAEALLAREGHPPLEIETNGFTTVTVRRRRG</sequence>
<dbReference type="Pfam" id="PF13749">
    <property type="entry name" value="HATPase_c_4"/>
    <property type="match status" value="1"/>
</dbReference>
<dbReference type="PANTHER" id="PTHR30595">
    <property type="entry name" value="GLPR-RELATED TRANSCRIPTIONAL REPRESSOR"/>
    <property type="match status" value="1"/>
</dbReference>
<gene>
    <name evidence="2" type="ORF">OV079_30110</name>
</gene>
<dbReference type="Pfam" id="PF04326">
    <property type="entry name" value="SLFN_AlbA_2"/>
    <property type="match status" value="1"/>
</dbReference>
<dbReference type="InterPro" id="IPR007421">
    <property type="entry name" value="Schlafen_AlbA_2_dom"/>
</dbReference>
<dbReference type="InterPro" id="IPR038475">
    <property type="entry name" value="RecG_C_sf"/>
</dbReference>
<dbReference type="PANTHER" id="PTHR30595:SF6">
    <property type="entry name" value="SCHLAFEN ALBA-2 DOMAIN-CONTAINING PROTEIN"/>
    <property type="match status" value="1"/>
</dbReference>
<evidence type="ECO:0000313" key="3">
    <source>
        <dbReference type="Proteomes" id="UP001150924"/>
    </source>
</evidence>